<evidence type="ECO:0000256" key="1">
    <source>
        <dbReference type="ARBA" id="ARBA00004496"/>
    </source>
</evidence>
<dbReference type="InterPro" id="IPR050399">
    <property type="entry name" value="HPr"/>
</dbReference>
<dbReference type="PANTHER" id="PTHR33705">
    <property type="entry name" value="PHOSPHOCARRIER PROTEIN HPR"/>
    <property type="match status" value="1"/>
</dbReference>
<sequence length="114" mass="11795">MATRCVEVRHAEGLHARPAELVARTAMRFSSEVTLANGTLCVDAKSILNVLTLGAQQGVEIKIEAVGEDADQAVATLAELIQSDFDAEAGRVAVGNASSNQTTSAPSSDPSEKG</sequence>
<dbReference type="PANTHER" id="PTHR33705:SF2">
    <property type="entry name" value="PHOSPHOCARRIER PROTEIN NPR"/>
    <property type="match status" value="1"/>
</dbReference>
<comment type="caution">
    <text evidence="7">The sequence shown here is derived from an EMBL/GenBank/DDBJ whole genome shotgun (WGS) entry which is preliminary data.</text>
</comment>
<dbReference type="EMBL" id="SJPH01000003">
    <property type="protein sequence ID" value="TWT46529.1"/>
    <property type="molecule type" value="Genomic_DNA"/>
</dbReference>
<feature type="region of interest" description="Disordered" evidence="5">
    <location>
        <begin position="92"/>
        <end position="114"/>
    </location>
</feature>
<comment type="similarity">
    <text evidence="2">Belongs to the HPr family.</text>
</comment>
<dbReference type="PRINTS" id="PR00107">
    <property type="entry name" value="PHOSPHOCPHPR"/>
</dbReference>
<keyword evidence="3" id="KW-0963">Cytoplasm</keyword>
<dbReference type="NCBIfam" id="TIGR01003">
    <property type="entry name" value="PTS_HPr_family"/>
    <property type="match status" value="1"/>
</dbReference>
<reference evidence="7 8" key="1">
    <citation type="submission" date="2019-02" db="EMBL/GenBank/DDBJ databases">
        <title>Deep-cultivation of Planctomycetes and their phenomic and genomic characterization uncovers novel biology.</title>
        <authorList>
            <person name="Wiegand S."/>
            <person name="Jogler M."/>
            <person name="Boedeker C."/>
            <person name="Pinto D."/>
            <person name="Vollmers J."/>
            <person name="Rivas-Marin E."/>
            <person name="Kohn T."/>
            <person name="Peeters S.H."/>
            <person name="Heuer A."/>
            <person name="Rast P."/>
            <person name="Oberbeckmann S."/>
            <person name="Bunk B."/>
            <person name="Jeske O."/>
            <person name="Meyerdierks A."/>
            <person name="Storesund J.E."/>
            <person name="Kallscheuer N."/>
            <person name="Luecker S."/>
            <person name="Lage O.M."/>
            <person name="Pohl T."/>
            <person name="Merkel B.J."/>
            <person name="Hornburger P."/>
            <person name="Mueller R.-W."/>
            <person name="Bruemmer F."/>
            <person name="Labrenz M."/>
            <person name="Spormann A.M."/>
            <person name="Op Den Camp H."/>
            <person name="Overmann J."/>
            <person name="Amann R."/>
            <person name="Jetten M.S.M."/>
            <person name="Mascher T."/>
            <person name="Medema M.H."/>
            <person name="Devos D.P."/>
            <person name="Kaster A.-K."/>
            <person name="Ovreas L."/>
            <person name="Rohde M."/>
            <person name="Galperin M.Y."/>
            <person name="Jogler C."/>
        </authorList>
    </citation>
    <scope>NUCLEOTIDE SEQUENCE [LARGE SCALE GENOMIC DNA]</scope>
    <source>
        <strain evidence="7 8">Pla111</strain>
    </source>
</reference>
<dbReference type="InterPro" id="IPR000032">
    <property type="entry name" value="HPr-like"/>
</dbReference>
<comment type="subcellular location">
    <subcellularLocation>
        <location evidence="1">Cytoplasm</location>
    </subcellularLocation>
</comment>
<keyword evidence="8" id="KW-1185">Reference proteome</keyword>
<evidence type="ECO:0000313" key="7">
    <source>
        <dbReference type="EMBL" id="TWT46529.1"/>
    </source>
</evidence>
<evidence type="ECO:0000259" key="6">
    <source>
        <dbReference type="PROSITE" id="PS51350"/>
    </source>
</evidence>
<evidence type="ECO:0000313" key="8">
    <source>
        <dbReference type="Proteomes" id="UP000318995"/>
    </source>
</evidence>
<dbReference type="SUPFAM" id="SSF55594">
    <property type="entry name" value="HPr-like"/>
    <property type="match status" value="1"/>
</dbReference>
<dbReference type="GO" id="GO:0009401">
    <property type="term" value="P:phosphoenolpyruvate-dependent sugar phosphotransferase system"/>
    <property type="evidence" value="ECO:0007669"/>
    <property type="project" value="UniProtKB-KW"/>
</dbReference>
<protein>
    <submittedName>
        <fullName evidence="7">Phosphocarrier protein HPr</fullName>
        <ecNumber evidence="7">2.7.11.-</ecNumber>
    </submittedName>
</protein>
<dbReference type="RefSeq" id="WP_197524860.1">
    <property type="nucleotide sequence ID" value="NZ_SJPH01000003.1"/>
</dbReference>
<proteinExistence type="inferred from homology"/>
<evidence type="ECO:0000256" key="2">
    <source>
        <dbReference type="ARBA" id="ARBA00010736"/>
    </source>
</evidence>
<evidence type="ECO:0000256" key="4">
    <source>
        <dbReference type="ARBA" id="ARBA00022683"/>
    </source>
</evidence>
<dbReference type="AlphaFoldDB" id="A0A5C5W922"/>
<evidence type="ECO:0000256" key="3">
    <source>
        <dbReference type="ARBA" id="ARBA00022490"/>
    </source>
</evidence>
<feature type="compositionally biased region" description="Polar residues" evidence="5">
    <location>
        <begin position="96"/>
        <end position="114"/>
    </location>
</feature>
<dbReference type="GO" id="GO:0005737">
    <property type="term" value="C:cytoplasm"/>
    <property type="evidence" value="ECO:0007669"/>
    <property type="project" value="UniProtKB-SubCell"/>
</dbReference>
<dbReference type="InterPro" id="IPR035895">
    <property type="entry name" value="HPr-like_sf"/>
</dbReference>
<accession>A0A5C5W922</accession>
<dbReference type="Proteomes" id="UP000318995">
    <property type="component" value="Unassembled WGS sequence"/>
</dbReference>
<keyword evidence="4" id="KW-0598">Phosphotransferase system</keyword>
<feature type="domain" description="HPr" evidence="6">
    <location>
        <begin position="1"/>
        <end position="88"/>
    </location>
</feature>
<dbReference type="Pfam" id="PF00381">
    <property type="entry name" value="PTS-HPr"/>
    <property type="match status" value="1"/>
</dbReference>
<gene>
    <name evidence="7" type="primary">ptsH</name>
    <name evidence="7" type="ORF">Pla111_16250</name>
</gene>
<organism evidence="7 8">
    <name type="scientific">Botrimarina hoheduenensis</name>
    <dbReference type="NCBI Taxonomy" id="2528000"/>
    <lineage>
        <taxon>Bacteria</taxon>
        <taxon>Pseudomonadati</taxon>
        <taxon>Planctomycetota</taxon>
        <taxon>Planctomycetia</taxon>
        <taxon>Pirellulales</taxon>
        <taxon>Lacipirellulaceae</taxon>
        <taxon>Botrimarina</taxon>
    </lineage>
</organism>
<dbReference type="GO" id="GO:0016740">
    <property type="term" value="F:transferase activity"/>
    <property type="evidence" value="ECO:0007669"/>
    <property type="project" value="UniProtKB-KW"/>
</dbReference>
<dbReference type="PROSITE" id="PS51350">
    <property type="entry name" value="PTS_HPR_DOM"/>
    <property type="match status" value="1"/>
</dbReference>
<evidence type="ECO:0000256" key="5">
    <source>
        <dbReference type="SAM" id="MobiDB-lite"/>
    </source>
</evidence>
<dbReference type="Gene3D" id="3.30.1340.10">
    <property type="entry name" value="HPr-like"/>
    <property type="match status" value="1"/>
</dbReference>
<dbReference type="CDD" id="cd00367">
    <property type="entry name" value="PTS-HPr_like"/>
    <property type="match status" value="1"/>
</dbReference>
<name>A0A5C5W922_9BACT</name>
<dbReference type="EC" id="2.7.11.-" evidence="7"/>
<keyword evidence="7" id="KW-0808">Transferase</keyword>